<accession>A0A8I2YHV9</accession>
<feature type="region of interest" description="Disordered" evidence="1">
    <location>
        <begin position="187"/>
        <end position="216"/>
    </location>
</feature>
<dbReference type="EMBL" id="JAGFBS010000029">
    <property type="protein sequence ID" value="KAG6372165.1"/>
    <property type="molecule type" value="Genomic_DNA"/>
</dbReference>
<dbReference type="Proteomes" id="UP000683000">
    <property type="component" value="Unassembled WGS sequence"/>
</dbReference>
<dbReference type="OrthoDB" id="2804726at2759"/>
<comment type="caution">
    <text evidence="2">The sequence shown here is derived from an EMBL/GenBank/DDBJ whole genome shotgun (WGS) entry which is preliminary data.</text>
</comment>
<reference evidence="2" key="1">
    <citation type="submission" date="2021-03" db="EMBL/GenBank/DDBJ databases">
        <title>Evolutionary innovations through gain and loss of genes in the ectomycorrhizal Boletales.</title>
        <authorList>
            <person name="Wu G."/>
            <person name="Miyauchi S."/>
            <person name="Morin E."/>
            <person name="Yang Z.-L."/>
            <person name="Xu J."/>
            <person name="Martin F.M."/>
        </authorList>
    </citation>
    <scope>NUCLEOTIDE SEQUENCE</scope>
    <source>
        <strain evidence="2">BR01</strain>
    </source>
</reference>
<name>A0A8I2YHV9_9AGAM</name>
<organism evidence="2 3">
    <name type="scientific">Boletus reticuloceps</name>
    <dbReference type="NCBI Taxonomy" id="495285"/>
    <lineage>
        <taxon>Eukaryota</taxon>
        <taxon>Fungi</taxon>
        <taxon>Dikarya</taxon>
        <taxon>Basidiomycota</taxon>
        <taxon>Agaricomycotina</taxon>
        <taxon>Agaricomycetes</taxon>
        <taxon>Agaricomycetidae</taxon>
        <taxon>Boletales</taxon>
        <taxon>Boletineae</taxon>
        <taxon>Boletaceae</taxon>
        <taxon>Boletoideae</taxon>
        <taxon>Boletus</taxon>
    </lineage>
</organism>
<evidence type="ECO:0000313" key="2">
    <source>
        <dbReference type="EMBL" id="KAG6372165.1"/>
    </source>
</evidence>
<keyword evidence="3" id="KW-1185">Reference proteome</keyword>
<dbReference type="AlphaFoldDB" id="A0A8I2YHV9"/>
<feature type="region of interest" description="Disordered" evidence="1">
    <location>
        <begin position="1"/>
        <end position="45"/>
    </location>
</feature>
<feature type="compositionally biased region" description="Polar residues" evidence="1">
    <location>
        <begin position="204"/>
        <end position="216"/>
    </location>
</feature>
<evidence type="ECO:0000313" key="3">
    <source>
        <dbReference type="Proteomes" id="UP000683000"/>
    </source>
</evidence>
<gene>
    <name evidence="2" type="ORF">JVT61DRAFT_7955</name>
</gene>
<protein>
    <submittedName>
        <fullName evidence="2">Uncharacterized protein</fullName>
    </submittedName>
</protein>
<evidence type="ECO:0000256" key="1">
    <source>
        <dbReference type="SAM" id="MobiDB-lite"/>
    </source>
</evidence>
<sequence>MDVDGTSLDARPTTKESGISEAPRSAPDPSIHPSTPISYPFSAPPPLALPTLPPLSSLHVPLLSEPPRAFMGRGTPPDRQRLVEWSGSERLATNGMGPPLYLSPVPQRHADPDMGIVPMSVDPPIHSTSHQVQPPHTHGEWTSFLYSMLEGDGVGVGVGAGHASEPTWYELGLASVPPVVPEPALQLPPARMTTPSVEQPIDEGSNSSSTLRFALG</sequence>
<proteinExistence type="predicted"/>